<gene>
    <name evidence="1" type="ORF">WJU16_05655</name>
</gene>
<dbReference type="EMBL" id="CP149822">
    <property type="protein sequence ID" value="WZN42517.1"/>
    <property type="molecule type" value="Genomic_DNA"/>
</dbReference>
<reference evidence="2" key="1">
    <citation type="submission" date="2024-03" db="EMBL/GenBank/DDBJ databases">
        <title>Chitinophaga horti sp. nov., isolated from garden soil.</title>
        <authorList>
            <person name="Lee D.S."/>
            <person name="Han D.M."/>
            <person name="Baek J.H."/>
            <person name="Choi D.G."/>
            <person name="Jeon J.H."/>
            <person name="Jeon C.O."/>
        </authorList>
    </citation>
    <scope>NUCLEOTIDE SEQUENCE [LARGE SCALE GENOMIC DNA]</scope>
    <source>
        <strain evidence="2">GPA1</strain>
    </source>
</reference>
<sequence length="316" mass="36505">MANKSHLKFLSEKQLSEVKDFKYNYGPIDKEEEDNIPKNYNILASSFRTDLNNLNSDIKKKYREKDTTLDIPYDIDYIKITFQGIFAIKDTWEKYYNDFGLEAAAFYDFAKKGLFAVADRGKFQTFITNIHNFIEYELEGNHNVKYSNYLKYISSFELLRSNDILKFDLENVGSFVYLSIIDLPLDEEVKQQIIQSLISYMVDNDIYYRYDAENERIELQNPTSEQIQKIVQNFDIIESATCSAFTTVRPSEFNTVERQFGFTIQNAGEDLPIVGIIDTGISQQTALAPLIINDTTFTLAGNPLIDQAGRRSGLHF</sequence>
<keyword evidence="2" id="KW-1185">Reference proteome</keyword>
<protein>
    <recommendedName>
        <fullName evidence="3">Peptidase S8/S53 domain-containing protein</fullName>
    </recommendedName>
</protein>
<evidence type="ECO:0000313" key="1">
    <source>
        <dbReference type="EMBL" id="WZN42517.1"/>
    </source>
</evidence>
<accession>A0ABZ2YT74</accession>
<dbReference type="RefSeq" id="WP_341837351.1">
    <property type="nucleotide sequence ID" value="NZ_CP149822.1"/>
</dbReference>
<evidence type="ECO:0008006" key="3">
    <source>
        <dbReference type="Google" id="ProtNLM"/>
    </source>
</evidence>
<dbReference type="Proteomes" id="UP001485459">
    <property type="component" value="Chromosome"/>
</dbReference>
<organism evidence="1 2">
    <name type="scientific">Chitinophaga pollutisoli</name>
    <dbReference type="NCBI Taxonomy" id="3133966"/>
    <lineage>
        <taxon>Bacteria</taxon>
        <taxon>Pseudomonadati</taxon>
        <taxon>Bacteroidota</taxon>
        <taxon>Chitinophagia</taxon>
        <taxon>Chitinophagales</taxon>
        <taxon>Chitinophagaceae</taxon>
        <taxon>Chitinophaga</taxon>
    </lineage>
</organism>
<proteinExistence type="predicted"/>
<evidence type="ECO:0000313" key="2">
    <source>
        <dbReference type="Proteomes" id="UP001485459"/>
    </source>
</evidence>
<name>A0ABZ2YT74_9BACT</name>